<dbReference type="Pfam" id="PF21943">
    <property type="entry name" value="TetR_C_46"/>
    <property type="match status" value="1"/>
</dbReference>
<proteinExistence type="predicted"/>
<keyword evidence="7" id="KW-1185">Reference proteome</keyword>
<dbReference type="STRING" id="1223545.GS4_38_00020"/>
<evidence type="ECO:0000256" key="4">
    <source>
        <dbReference type="PROSITE-ProRule" id="PRU00335"/>
    </source>
</evidence>
<keyword evidence="3" id="KW-0804">Transcription</keyword>
<dbReference type="eggNOG" id="COG1309">
    <property type="taxonomic scope" value="Bacteria"/>
</dbReference>
<dbReference type="Gene3D" id="1.10.357.10">
    <property type="entry name" value="Tetracycline Repressor, domain 2"/>
    <property type="match status" value="1"/>
</dbReference>
<dbReference type="EMBL" id="BANX01000038">
    <property type="protein sequence ID" value="GAC70597.1"/>
    <property type="molecule type" value="Genomic_DNA"/>
</dbReference>
<dbReference type="InterPro" id="IPR009057">
    <property type="entry name" value="Homeodomain-like_sf"/>
</dbReference>
<comment type="caution">
    <text evidence="6">The sequence shown here is derived from an EMBL/GenBank/DDBJ whole genome shotgun (WGS) entry which is preliminary data.</text>
</comment>
<dbReference type="FunFam" id="1.10.10.60:FF:000141">
    <property type="entry name" value="TetR family transcriptional regulator"/>
    <property type="match status" value="1"/>
</dbReference>
<evidence type="ECO:0000313" key="6">
    <source>
        <dbReference type="EMBL" id="GAC70597.1"/>
    </source>
</evidence>
<dbReference type="PROSITE" id="PS50977">
    <property type="entry name" value="HTH_TETR_2"/>
    <property type="match status" value="1"/>
</dbReference>
<evidence type="ECO:0000256" key="2">
    <source>
        <dbReference type="ARBA" id="ARBA00023125"/>
    </source>
</evidence>
<feature type="DNA-binding region" description="H-T-H motif" evidence="4">
    <location>
        <begin position="34"/>
        <end position="53"/>
    </location>
</feature>
<dbReference type="SUPFAM" id="SSF46689">
    <property type="entry name" value="Homeodomain-like"/>
    <property type="match status" value="1"/>
</dbReference>
<evidence type="ECO:0000259" key="5">
    <source>
        <dbReference type="PROSITE" id="PS50977"/>
    </source>
</evidence>
<sequence>MAGGTKRLPRAVREQQMLDAAVKVFSQNGFRETSMDAIAAEAEISKPMLYLYYGSKEDLFSACIARESGLFIEAMSVGFDPSLRQRDQARTVVKEFLRFVDEHRQSWKVLYRVAVGTQSFAHIVTDSRAQVTLMVAELIRQGTTVEGARDIDFELTAVALVGAGEAVADRISEGDVDIDTATDLLLGITWRGLKGVGSRAHAEDVDAL</sequence>
<keyword evidence="2 4" id="KW-0238">DNA-binding</keyword>
<protein>
    <submittedName>
        <fullName evidence="6">Putative TetR family transcriptional regulator</fullName>
    </submittedName>
</protein>
<dbReference type="InterPro" id="IPR001647">
    <property type="entry name" value="HTH_TetR"/>
</dbReference>
<keyword evidence="1" id="KW-0805">Transcription regulation</keyword>
<evidence type="ECO:0000256" key="1">
    <source>
        <dbReference type="ARBA" id="ARBA00023015"/>
    </source>
</evidence>
<dbReference type="InterPro" id="IPR054129">
    <property type="entry name" value="DesT_TetR_C"/>
</dbReference>
<dbReference type="GO" id="GO:0000976">
    <property type="term" value="F:transcription cis-regulatory region binding"/>
    <property type="evidence" value="ECO:0007669"/>
    <property type="project" value="TreeGrafter"/>
</dbReference>
<dbReference type="InterPro" id="IPR036271">
    <property type="entry name" value="Tet_transcr_reg_TetR-rel_C_sf"/>
</dbReference>
<dbReference type="AlphaFoldDB" id="M0QS03"/>
<dbReference type="GO" id="GO:0003700">
    <property type="term" value="F:DNA-binding transcription factor activity"/>
    <property type="evidence" value="ECO:0007669"/>
    <property type="project" value="TreeGrafter"/>
</dbReference>
<feature type="domain" description="HTH tetR-type" evidence="5">
    <location>
        <begin position="11"/>
        <end position="71"/>
    </location>
</feature>
<evidence type="ECO:0000313" key="7">
    <source>
        <dbReference type="Proteomes" id="UP000011666"/>
    </source>
</evidence>
<dbReference type="PANTHER" id="PTHR30055">
    <property type="entry name" value="HTH-TYPE TRANSCRIPTIONAL REGULATOR RUTR"/>
    <property type="match status" value="1"/>
</dbReference>
<gene>
    <name evidence="6" type="ORF">GS4_38_00020</name>
</gene>
<name>M0QS03_9ACTN</name>
<dbReference type="Proteomes" id="UP000011666">
    <property type="component" value="Unassembled WGS sequence"/>
</dbReference>
<organism evidence="6 7">
    <name type="scientific">Gordonia soli NBRC 108243</name>
    <dbReference type="NCBI Taxonomy" id="1223545"/>
    <lineage>
        <taxon>Bacteria</taxon>
        <taxon>Bacillati</taxon>
        <taxon>Actinomycetota</taxon>
        <taxon>Actinomycetes</taxon>
        <taxon>Mycobacteriales</taxon>
        <taxon>Gordoniaceae</taxon>
        <taxon>Gordonia</taxon>
    </lineage>
</organism>
<reference evidence="6 7" key="1">
    <citation type="submission" date="2013-01" db="EMBL/GenBank/DDBJ databases">
        <title>Whole genome shotgun sequence of Gordonia soli NBRC 108243.</title>
        <authorList>
            <person name="Isaki-Nakamura S."/>
            <person name="Hosoyama A."/>
            <person name="Tsuchikane K."/>
            <person name="Ando Y."/>
            <person name="Baba S."/>
            <person name="Ohji S."/>
            <person name="Hamada M."/>
            <person name="Tamura T."/>
            <person name="Yamazoe A."/>
            <person name="Yamazaki S."/>
            <person name="Fujita N."/>
        </authorList>
    </citation>
    <scope>NUCLEOTIDE SEQUENCE [LARGE SCALE GENOMIC DNA]</scope>
    <source>
        <strain evidence="6 7">NBRC 108243</strain>
    </source>
</reference>
<dbReference type="OrthoDB" id="3767959at2"/>
<accession>M0QS03</accession>
<dbReference type="RefSeq" id="WP_007624762.1">
    <property type="nucleotide sequence ID" value="NZ_BANX01000038.1"/>
</dbReference>
<dbReference type="InterPro" id="IPR050109">
    <property type="entry name" value="HTH-type_TetR-like_transc_reg"/>
</dbReference>
<dbReference type="SUPFAM" id="SSF48498">
    <property type="entry name" value="Tetracyclin repressor-like, C-terminal domain"/>
    <property type="match status" value="1"/>
</dbReference>
<dbReference type="PANTHER" id="PTHR30055:SF158">
    <property type="entry name" value="POSSIBLE TRANSCRIPTIONAL REGULATORY PROTEIN (PROBABLY TETR-FAMILY)"/>
    <property type="match status" value="1"/>
</dbReference>
<dbReference type="Pfam" id="PF00440">
    <property type="entry name" value="TetR_N"/>
    <property type="match status" value="1"/>
</dbReference>
<dbReference type="PRINTS" id="PR00455">
    <property type="entry name" value="HTHTETR"/>
</dbReference>
<dbReference type="GO" id="GO:0045892">
    <property type="term" value="P:negative regulation of DNA-templated transcription"/>
    <property type="evidence" value="ECO:0007669"/>
    <property type="project" value="UniProtKB-ARBA"/>
</dbReference>
<evidence type="ECO:0000256" key="3">
    <source>
        <dbReference type="ARBA" id="ARBA00023163"/>
    </source>
</evidence>